<name>Q2QR76_ORYSJ</name>
<accession>Q2QR76</accession>
<sequence>MAASMSIVLGVDCLVPTLLLRGLVFIPIGVPLSKLN</sequence>
<reference evidence="2" key="2">
    <citation type="submission" date="2005-04" db="EMBL/GenBank/DDBJ databases">
        <authorList>
            <person name="Buell C.R."/>
            <person name="Wing R.A."/>
            <person name="McCombie W.A."/>
            <person name="Ouyang S."/>
        </authorList>
    </citation>
    <scope>NUCLEOTIDE SEQUENCE</scope>
</reference>
<dbReference type="AlphaFoldDB" id="Q2QR76"/>
<evidence type="ECO:0000256" key="1">
    <source>
        <dbReference type="SAM" id="Phobius"/>
    </source>
</evidence>
<keyword evidence="1" id="KW-0472">Membrane</keyword>
<protein>
    <submittedName>
        <fullName evidence="2">Uncharacterized protein</fullName>
    </submittedName>
</protein>
<evidence type="ECO:0000313" key="2">
    <source>
        <dbReference type="EMBL" id="ABA98443.1"/>
    </source>
</evidence>
<organism evidence="2">
    <name type="scientific">Oryza sativa subsp. japonica</name>
    <name type="common">Rice</name>
    <dbReference type="NCBI Taxonomy" id="39947"/>
    <lineage>
        <taxon>Eukaryota</taxon>
        <taxon>Viridiplantae</taxon>
        <taxon>Streptophyta</taxon>
        <taxon>Embryophyta</taxon>
        <taxon>Tracheophyta</taxon>
        <taxon>Spermatophyta</taxon>
        <taxon>Magnoliopsida</taxon>
        <taxon>Liliopsida</taxon>
        <taxon>Poales</taxon>
        <taxon>Poaceae</taxon>
        <taxon>BOP clade</taxon>
        <taxon>Oryzoideae</taxon>
        <taxon>Oryzeae</taxon>
        <taxon>Oryzinae</taxon>
        <taxon>Oryza</taxon>
        <taxon>Oryza sativa</taxon>
    </lineage>
</organism>
<keyword evidence="1" id="KW-1133">Transmembrane helix</keyword>
<keyword evidence="1" id="KW-0812">Transmembrane</keyword>
<proteinExistence type="predicted"/>
<feature type="transmembrane region" description="Helical" evidence="1">
    <location>
        <begin position="7"/>
        <end position="30"/>
    </location>
</feature>
<dbReference type="EMBL" id="DP000011">
    <property type="protein sequence ID" value="ABA98443.1"/>
    <property type="molecule type" value="Genomic_DNA"/>
</dbReference>
<reference evidence="2" key="1">
    <citation type="journal article" date="2005" name="BMC Biol.">
        <title>The sequence of rice chromosomes 11 and 12, rich in disease resistance genes and recent gene duplications.</title>
        <authorList>
            <consortium name="The rice chromosomes 11 and 12 sequencing consortia"/>
        </authorList>
    </citation>
    <scope>NUCLEOTIDE SEQUENCE [LARGE SCALE GENOMIC DNA]</scope>
</reference>
<reference evidence="2" key="3">
    <citation type="submission" date="2006-01" db="EMBL/GenBank/DDBJ databases">
        <authorList>
            <person name="Buell R."/>
        </authorList>
    </citation>
    <scope>NUCLEOTIDE SEQUENCE</scope>
</reference>
<gene>
    <name evidence="2" type="ordered locus">LOC_Os12g28529</name>
</gene>